<accession>A0AA36NJR5</accession>
<keyword evidence="3" id="KW-1185">Reference proteome</keyword>
<evidence type="ECO:0000313" key="2">
    <source>
        <dbReference type="EMBL" id="CAJ1409957.1"/>
    </source>
</evidence>
<evidence type="ECO:0000313" key="3">
    <source>
        <dbReference type="Proteomes" id="UP001178507"/>
    </source>
</evidence>
<sequence>MANMALVGLCGSFKRHMERQEGRQLAQLLDLVRDRLPLREIGRCDHLQDLARKHGGESHEVLSLYLASLQAHVRSETMRHLELVCTCLKTWVQRYVEAEGSGLWMTPWMLQLTALARRTATQMDQAKRSERAERPDQENDAYLKKLVALYRDFLKVLNKERTKRAGHVWICSELLRAYFKLGQVSQCSFLLSTVTQSMQKDGFSPTDLPKAICVTFYFFWGKYLVFDHNLQGADEKLTWAFNNCPEKALANRRRILLYLVPCKLRLGVLPTQELLHKYDLDIFVDVVRAIKEGNVQLFNQKMQELAADLIKMGTYLLMMRLKFMVLRNLTKGIFLDVRGRLAAPSVQLDFTPFEHVFGWQDGCDADETAASLATLIYSGAMKGYLSHDRRKVVFAKDTPFPPPSKWRV</sequence>
<feature type="domain" description="PCI" evidence="1">
    <location>
        <begin position="215"/>
        <end position="399"/>
    </location>
</feature>
<dbReference type="GO" id="GO:0016973">
    <property type="term" value="P:poly(A)+ mRNA export from nucleus"/>
    <property type="evidence" value="ECO:0007669"/>
    <property type="project" value="TreeGrafter"/>
</dbReference>
<dbReference type="PANTHER" id="PTHR12732:SF0">
    <property type="entry name" value="PCI DOMAIN-CONTAINING PROTEIN 2"/>
    <property type="match status" value="1"/>
</dbReference>
<dbReference type="Proteomes" id="UP001178507">
    <property type="component" value="Unassembled WGS sequence"/>
</dbReference>
<name>A0AA36NJR5_9DINO</name>
<dbReference type="EMBL" id="CAUJNA010003796">
    <property type="protein sequence ID" value="CAJ1409957.1"/>
    <property type="molecule type" value="Genomic_DNA"/>
</dbReference>
<dbReference type="InterPro" id="IPR045114">
    <property type="entry name" value="Csn12-like"/>
</dbReference>
<organism evidence="2 3">
    <name type="scientific">Effrenium voratum</name>
    <dbReference type="NCBI Taxonomy" id="2562239"/>
    <lineage>
        <taxon>Eukaryota</taxon>
        <taxon>Sar</taxon>
        <taxon>Alveolata</taxon>
        <taxon>Dinophyceae</taxon>
        <taxon>Suessiales</taxon>
        <taxon>Symbiodiniaceae</taxon>
        <taxon>Effrenium</taxon>
    </lineage>
</organism>
<dbReference type="GO" id="GO:0003690">
    <property type="term" value="F:double-stranded DNA binding"/>
    <property type="evidence" value="ECO:0007669"/>
    <property type="project" value="InterPro"/>
</dbReference>
<dbReference type="GO" id="GO:0000973">
    <property type="term" value="P:post-transcriptional tethering of RNA polymerase II gene DNA at nuclear periphery"/>
    <property type="evidence" value="ECO:0007669"/>
    <property type="project" value="TreeGrafter"/>
</dbReference>
<dbReference type="PANTHER" id="PTHR12732">
    <property type="entry name" value="UNCHARACTERIZED PROTEASOME COMPONENT REGION PCI-CONTAINING"/>
    <property type="match status" value="1"/>
</dbReference>
<gene>
    <name evidence="2" type="ORF">EVOR1521_LOCUS30916</name>
</gene>
<protein>
    <recommendedName>
        <fullName evidence="1">PCI domain-containing protein</fullName>
    </recommendedName>
</protein>
<dbReference type="GO" id="GO:0006368">
    <property type="term" value="P:transcription elongation by RNA polymerase II"/>
    <property type="evidence" value="ECO:0007669"/>
    <property type="project" value="TreeGrafter"/>
</dbReference>
<dbReference type="PROSITE" id="PS50250">
    <property type="entry name" value="PCI"/>
    <property type="match status" value="1"/>
</dbReference>
<dbReference type="InterPro" id="IPR036388">
    <property type="entry name" value="WH-like_DNA-bd_sf"/>
</dbReference>
<proteinExistence type="predicted"/>
<dbReference type="InterPro" id="IPR000717">
    <property type="entry name" value="PCI_dom"/>
</dbReference>
<dbReference type="SMART" id="SM00753">
    <property type="entry name" value="PAM"/>
    <property type="match status" value="1"/>
</dbReference>
<dbReference type="AlphaFoldDB" id="A0AA36NJR5"/>
<comment type="caution">
    <text evidence="2">The sequence shown here is derived from an EMBL/GenBank/DDBJ whole genome shotgun (WGS) entry which is preliminary data.</text>
</comment>
<dbReference type="GO" id="GO:0003723">
    <property type="term" value="F:RNA binding"/>
    <property type="evidence" value="ECO:0007669"/>
    <property type="project" value="InterPro"/>
</dbReference>
<dbReference type="Gene3D" id="1.10.10.10">
    <property type="entry name" value="Winged helix-like DNA-binding domain superfamily/Winged helix DNA-binding domain"/>
    <property type="match status" value="1"/>
</dbReference>
<reference evidence="2" key="1">
    <citation type="submission" date="2023-08" db="EMBL/GenBank/DDBJ databases">
        <authorList>
            <person name="Chen Y."/>
            <person name="Shah S."/>
            <person name="Dougan E. K."/>
            <person name="Thang M."/>
            <person name="Chan C."/>
        </authorList>
    </citation>
    <scope>NUCLEOTIDE SEQUENCE</scope>
</reference>
<dbReference type="GO" id="GO:0070390">
    <property type="term" value="C:transcription export complex 2"/>
    <property type="evidence" value="ECO:0007669"/>
    <property type="project" value="TreeGrafter"/>
</dbReference>
<evidence type="ECO:0000259" key="1">
    <source>
        <dbReference type="PROSITE" id="PS50250"/>
    </source>
</evidence>